<name>A0ABD1ZXY5_VESSQ</name>
<keyword evidence="2" id="KW-1185">Reference proteome</keyword>
<dbReference type="Proteomes" id="UP001607302">
    <property type="component" value="Unassembled WGS sequence"/>
</dbReference>
<reference evidence="1 2" key="1">
    <citation type="journal article" date="2024" name="Ann. Entomol. Soc. Am.">
        <title>Genomic analyses of the southern and eastern yellowjacket wasps (Hymenoptera: Vespidae) reveal evolutionary signatures of social life.</title>
        <authorList>
            <person name="Catto M.A."/>
            <person name="Caine P.B."/>
            <person name="Orr S.E."/>
            <person name="Hunt B.G."/>
            <person name="Goodisman M.A.D."/>
        </authorList>
    </citation>
    <scope>NUCLEOTIDE SEQUENCE [LARGE SCALE GENOMIC DNA]</scope>
    <source>
        <strain evidence="1">233</strain>
        <tissue evidence="1">Head and thorax</tissue>
    </source>
</reference>
<accession>A0ABD1ZXY5</accession>
<dbReference type="AlphaFoldDB" id="A0ABD1ZXY5"/>
<protein>
    <submittedName>
        <fullName evidence="1">RecQ-mediated genome instability protein 1-like isoform X2</fullName>
    </submittedName>
</protein>
<gene>
    <name evidence="1" type="ORF">V1478_016932</name>
</gene>
<organism evidence="1 2">
    <name type="scientific">Vespula squamosa</name>
    <name type="common">Southern yellow jacket</name>
    <name type="synonym">Wasp</name>
    <dbReference type="NCBI Taxonomy" id="30214"/>
    <lineage>
        <taxon>Eukaryota</taxon>
        <taxon>Metazoa</taxon>
        <taxon>Ecdysozoa</taxon>
        <taxon>Arthropoda</taxon>
        <taxon>Hexapoda</taxon>
        <taxon>Insecta</taxon>
        <taxon>Pterygota</taxon>
        <taxon>Neoptera</taxon>
        <taxon>Endopterygota</taxon>
        <taxon>Hymenoptera</taxon>
        <taxon>Apocrita</taxon>
        <taxon>Aculeata</taxon>
        <taxon>Vespoidea</taxon>
        <taxon>Vespidae</taxon>
        <taxon>Vespinae</taxon>
        <taxon>Vespula</taxon>
    </lineage>
</organism>
<evidence type="ECO:0000313" key="1">
    <source>
        <dbReference type="EMBL" id="KAL2713234.1"/>
    </source>
</evidence>
<sequence>MKSKEDDFKFDDVKDSIQKNKESDMKGNFQLSKLFLIKNSFETSKLVVNSINATEASSNALILLPFTNLSKILCMKETSNQKKNVRRISDFIKARDLQE</sequence>
<proteinExistence type="predicted"/>
<comment type="caution">
    <text evidence="1">The sequence shown here is derived from an EMBL/GenBank/DDBJ whole genome shotgun (WGS) entry which is preliminary data.</text>
</comment>
<dbReference type="EMBL" id="JAUDFV010000158">
    <property type="protein sequence ID" value="KAL2713234.1"/>
    <property type="molecule type" value="Genomic_DNA"/>
</dbReference>
<evidence type="ECO:0000313" key="2">
    <source>
        <dbReference type="Proteomes" id="UP001607302"/>
    </source>
</evidence>